<feature type="active site" description="Charge relay system" evidence="6">
    <location>
        <position position="217"/>
    </location>
</feature>
<dbReference type="Pfam" id="PF02016">
    <property type="entry name" value="Peptidase_S66"/>
    <property type="match status" value="1"/>
</dbReference>
<dbReference type="CDD" id="cd07025">
    <property type="entry name" value="Peptidase_S66"/>
    <property type="match status" value="1"/>
</dbReference>
<feature type="domain" description="LD-carboxypeptidase N-terminal" evidence="7">
    <location>
        <begin position="22"/>
        <end position="136"/>
    </location>
</feature>
<proteinExistence type="inferred from homology"/>
<dbReference type="PANTHER" id="PTHR30237:SF2">
    <property type="entry name" value="MUREIN TETRAPEPTIDE CARBOXYPEPTIDASE"/>
    <property type="match status" value="1"/>
</dbReference>
<evidence type="ECO:0000259" key="7">
    <source>
        <dbReference type="Pfam" id="PF02016"/>
    </source>
</evidence>
<keyword evidence="4" id="KW-0378">Hydrolase</keyword>
<evidence type="ECO:0000313" key="10">
    <source>
        <dbReference type="Proteomes" id="UP000309819"/>
    </source>
</evidence>
<dbReference type="PANTHER" id="PTHR30237">
    <property type="entry name" value="MURAMOYLTETRAPEPTIDE CARBOXYPEPTIDASE"/>
    <property type="match status" value="1"/>
</dbReference>
<dbReference type="InterPro" id="IPR040449">
    <property type="entry name" value="Peptidase_S66_N"/>
</dbReference>
<keyword evidence="5" id="KW-0720">Serine protease</keyword>
<gene>
    <name evidence="9" type="ORF">FEM01_21100</name>
</gene>
<dbReference type="InterPro" id="IPR029062">
    <property type="entry name" value="Class_I_gatase-like"/>
</dbReference>
<organism evidence="9 10">
    <name type="scientific">Pseudomonas mosselii</name>
    <dbReference type="NCBI Taxonomy" id="78327"/>
    <lineage>
        <taxon>Bacteria</taxon>
        <taxon>Pseudomonadati</taxon>
        <taxon>Pseudomonadota</taxon>
        <taxon>Gammaproteobacteria</taxon>
        <taxon>Pseudomonadales</taxon>
        <taxon>Pseudomonadaceae</taxon>
        <taxon>Pseudomonas</taxon>
    </lineage>
</organism>
<evidence type="ECO:0000256" key="1">
    <source>
        <dbReference type="ARBA" id="ARBA00010233"/>
    </source>
</evidence>
<dbReference type="AlphaFoldDB" id="A0A5R8YN80"/>
<dbReference type="InterPro" id="IPR027461">
    <property type="entry name" value="Carboxypeptidase_A_C_sf"/>
</dbReference>
<dbReference type="Gene3D" id="3.40.50.10740">
    <property type="entry name" value="Class I glutamine amidotransferase-like"/>
    <property type="match status" value="1"/>
</dbReference>
<evidence type="ECO:0000313" key="9">
    <source>
        <dbReference type="EMBL" id="TLP54932.1"/>
    </source>
</evidence>
<dbReference type="SUPFAM" id="SSF52317">
    <property type="entry name" value="Class I glutamine amidotransferase-like"/>
    <property type="match status" value="1"/>
</dbReference>
<sequence>MNCVESAASRLPQALQVGARFAIVAPAGPARLDPGKAHDWFARRGYRCRLYPGVSQAEGYLAGSDGQRLQDLHDAFADPDIDAILCMRGGYGSMRLLDGLDFELIRRHPKPLVGYSDITALHTAINQRVGLITFHGAMLNADLLGEKQAPTASSLLEQLGGQVGSGSAIVHPAAYPLSTVVPGNACGRLIGGNLSMLGATMGTLAEIDSQDSILFIEDVNEPLYRIDRLLTQLRLAGKLRSVKGVLVGDFAGVTVTALTPLLLDVFGPLGVPVLAGWRSGHCDPNVCLPLGAKVRLDSAAQSLTLLQHLFRR</sequence>
<dbReference type="PIRSF" id="PIRSF028757">
    <property type="entry name" value="LD-carboxypeptidase"/>
    <property type="match status" value="1"/>
</dbReference>
<dbReference type="GO" id="GO:0006508">
    <property type="term" value="P:proteolysis"/>
    <property type="evidence" value="ECO:0007669"/>
    <property type="project" value="UniProtKB-KW"/>
</dbReference>
<evidence type="ECO:0000256" key="4">
    <source>
        <dbReference type="ARBA" id="ARBA00022801"/>
    </source>
</evidence>
<feature type="active site" description="Charge relay system" evidence="6">
    <location>
        <position position="281"/>
    </location>
</feature>
<feature type="domain" description="LD-carboxypeptidase C-terminal" evidence="8">
    <location>
        <begin position="187"/>
        <end position="296"/>
    </location>
</feature>
<comment type="similarity">
    <text evidence="1">Belongs to the peptidase S66 family.</text>
</comment>
<keyword evidence="10" id="KW-1185">Reference proteome</keyword>
<dbReference type="EMBL" id="VAUO01000014">
    <property type="protein sequence ID" value="TLP54932.1"/>
    <property type="molecule type" value="Genomic_DNA"/>
</dbReference>
<keyword evidence="3" id="KW-0645">Protease</keyword>
<dbReference type="SUPFAM" id="SSF141986">
    <property type="entry name" value="LD-carboxypeptidase A C-terminal domain-like"/>
    <property type="match status" value="1"/>
</dbReference>
<dbReference type="OrthoDB" id="9807329at2"/>
<dbReference type="GO" id="GO:0008236">
    <property type="term" value="F:serine-type peptidase activity"/>
    <property type="evidence" value="ECO:0007669"/>
    <property type="project" value="UniProtKB-KW"/>
</dbReference>
<dbReference type="Gene3D" id="3.50.30.60">
    <property type="entry name" value="LD-carboxypeptidase A C-terminal domain-like"/>
    <property type="match status" value="1"/>
</dbReference>
<dbReference type="RefSeq" id="WP_138221398.1">
    <property type="nucleotide sequence ID" value="NZ_VAUO01000014.1"/>
</dbReference>
<dbReference type="InterPro" id="IPR003507">
    <property type="entry name" value="S66_fam"/>
</dbReference>
<evidence type="ECO:0000256" key="3">
    <source>
        <dbReference type="ARBA" id="ARBA00022670"/>
    </source>
</evidence>
<dbReference type="InterPro" id="IPR040921">
    <property type="entry name" value="Peptidase_S66C"/>
</dbReference>
<comment type="caution">
    <text evidence="9">The sequence shown here is derived from an EMBL/GenBank/DDBJ whole genome shotgun (WGS) entry which is preliminary data.</text>
</comment>
<dbReference type="Pfam" id="PF17676">
    <property type="entry name" value="Peptidase_S66C"/>
    <property type="match status" value="1"/>
</dbReference>
<keyword evidence="2 9" id="KW-0121">Carboxypeptidase</keyword>
<dbReference type="InterPro" id="IPR027478">
    <property type="entry name" value="LdcA_N"/>
</dbReference>
<dbReference type="Proteomes" id="UP000309819">
    <property type="component" value="Unassembled WGS sequence"/>
</dbReference>
<feature type="active site" description="Nucleophile" evidence="6">
    <location>
        <position position="116"/>
    </location>
</feature>
<accession>A0A5R8YN80</accession>
<evidence type="ECO:0000256" key="6">
    <source>
        <dbReference type="PIRSR" id="PIRSR028757-1"/>
    </source>
</evidence>
<reference evidence="9 10" key="1">
    <citation type="submission" date="2019-05" db="EMBL/GenBank/DDBJ databases">
        <title>Pseudomonas sp. SC006 isolated from lettuce that can produce HBGAs.</title>
        <authorList>
            <person name="Wang D."/>
            <person name="Liao N."/>
            <person name="Liu D."/>
            <person name="Zhang Z."/>
            <person name="Zou S."/>
        </authorList>
    </citation>
    <scope>NUCLEOTIDE SEQUENCE [LARGE SCALE GENOMIC DNA]</scope>
    <source>
        <strain evidence="9 10">SC006</strain>
    </source>
</reference>
<evidence type="ECO:0000256" key="2">
    <source>
        <dbReference type="ARBA" id="ARBA00022645"/>
    </source>
</evidence>
<dbReference type="GO" id="GO:0004180">
    <property type="term" value="F:carboxypeptidase activity"/>
    <property type="evidence" value="ECO:0007669"/>
    <property type="project" value="UniProtKB-KW"/>
</dbReference>
<evidence type="ECO:0000259" key="8">
    <source>
        <dbReference type="Pfam" id="PF17676"/>
    </source>
</evidence>
<name>A0A5R8YN80_9PSED</name>
<protein>
    <submittedName>
        <fullName evidence="9">LD-carboxypeptidase</fullName>
    </submittedName>
</protein>
<evidence type="ECO:0000256" key="5">
    <source>
        <dbReference type="ARBA" id="ARBA00022825"/>
    </source>
</evidence>